<dbReference type="Pfam" id="PF00528">
    <property type="entry name" value="BPD_transp_1"/>
    <property type="match status" value="1"/>
</dbReference>
<keyword evidence="5 8" id="KW-0812">Transmembrane</keyword>
<feature type="transmembrane region" description="Helical" evidence="8">
    <location>
        <begin position="223"/>
        <end position="242"/>
    </location>
</feature>
<proteinExistence type="inferred from homology"/>
<evidence type="ECO:0000256" key="8">
    <source>
        <dbReference type="RuleBase" id="RU363032"/>
    </source>
</evidence>
<sequence>MAGKSAIGTLGDALDARIPSNLDVTRWLAGLTIAFLYVPMALVIVMSFNANDLGFFPLTGFTLEWYRDLAADAEFWSALWLSVRLMVASAVVATLLALPAAYGFTRLEANDAGDWIRWLIGSLLLPMFIPVIFIGIALLLYLSVIGIDFGFLSVLVGHVIYVFPYTFLIIYAAVRSFPPAITEAGRDLGATRAETFVLVILPQIFPSVVSGFIFAMLLSLNEFIITFMVSGPDTFTMPLLIFDRLRRHLTPEMNAIGAMLLLSGLLVALFAARFDPRID</sequence>
<dbReference type="OrthoDB" id="11163at2157"/>
<dbReference type="GO" id="GO:0005886">
    <property type="term" value="C:plasma membrane"/>
    <property type="evidence" value="ECO:0007669"/>
    <property type="project" value="UniProtKB-SubCell"/>
</dbReference>
<dbReference type="AlphaFoldDB" id="A0A1H3HDA5"/>
<evidence type="ECO:0000256" key="3">
    <source>
        <dbReference type="ARBA" id="ARBA00022448"/>
    </source>
</evidence>
<feature type="transmembrane region" description="Helical" evidence="8">
    <location>
        <begin position="116"/>
        <end position="143"/>
    </location>
</feature>
<dbReference type="Gene3D" id="1.10.3720.10">
    <property type="entry name" value="MetI-like"/>
    <property type="match status" value="1"/>
</dbReference>
<gene>
    <name evidence="10" type="ORF">SAMN05216564_103204</name>
</gene>
<feature type="transmembrane region" description="Helical" evidence="8">
    <location>
        <begin position="85"/>
        <end position="104"/>
    </location>
</feature>
<dbReference type="GO" id="GO:0055085">
    <property type="term" value="P:transmembrane transport"/>
    <property type="evidence" value="ECO:0007669"/>
    <property type="project" value="InterPro"/>
</dbReference>
<keyword evidence="7 8" id="KW-0472">Membrane</keyword>
<feature type="transmembrane region" description="Helical" evidence="8">
    <location>
        <begin position="254"/>
        <end position="274"/>
    </location>
</feature>
<keyword evidence="11" id="KW-1185">Reference proteome</keyword>
<evidence type="ECO:0000256" key="1">
    <source>
        <dbReference type="ARBA" id="ARBA00004651"/>
    </source>
</evidence>
<evidence type="ECO:0000256" key="4">
    <source>
        <dbReference type="ARBA" id="ARBA00022475"/>
    </source>
</evidence>
<protein>
    <submittedName>
        <fullName evidence="10">Spermidine/putrescine transport system permease protein</fullName>
    </submittedName>
</protein>
<comment type="similarity">
    <text evidence="2">Belongs to the binding-protein-dependent transport system permease family. CysTW subfamily.</text>
</comment>
<keyword evidence="6 8" id="KW-1133">Transmembrane helix</keyword>
<evidence type="ECO:0000259" key="9">
    <source>
        <dbReference type="PROSITE" id="PS50928"/>
    </source>
</evidence>
<dbReference type="SUPFAM" id="SSF161098">
    <property type="entry name" value="MetI-like"/>
    <property type="match status" value="1"/>
</dbReference>
<dbReference type="EMBL" id="FNPC01000003">
    <property type="protein sequence ID" value="SDY12754.1"/>
    <property type="molecule type" value="Genomic_DNA"/>
</dbReference>
<feature type="transmembrane region" description="Helical" evidence="8">
    <location>
        <begin position="27"/>
        <end position="48"/>
    </location>
</feature>
<evidence type="ECO:0000256" key="6">
    <source>
        <dbReference type="ARBA" id="ARBA00022989"/>
    </source>
</evidence>
<evidence type="ECO:0000256" key="7">
    <source>
        <dbReference type="ARBA" id="ARBA00023136"/>
    </source>
</evidence>
<feature type="transmembrane region" description="Helical" evidence="8">
    <location>
        <begin position="149"/>
        <end position="174"/>
    </location>
</feature>
<dbReference type="PROSITE" id="PS50928">
    <property type="entry name" value="ABC_TM1"/>
    <property type="match status" value="1"/>
</dbReference>
<keyword evidence="3 8" id="KW-0813">Transport</keyword>
<evidence type="ECO:0000313" key="10">
    <source>
        <dbReference type="EMBL" id="SDY12754.1"/>
    </source>
</evidence>
<dbReference type="PANTHER" id="PTHR43848">
    <property type="entry name" value="PUTRESCINE TRANSPORT SYSTEM PERMEASE PROTEIN POTI"/>
    <property type="match status" value="1"/>
</dbReference>
<organism evidence="10 11">
    <name type="scientific">Halopenitus persicus</name>
    <dbReference type="NCBI Taxonomy" id="1048396"/>
    <lineage>
        <taxon>Archaea</taxon>
        <taxon>Methanobacteriati</taxon>
        <taxon>Methanobacteriota</taxon>
        <taxon>Stenosarchaea group</taxon>
        <taxon>Halobacteria</taxon>
        <taxon>Halobacteriales</taxon>
        <taxon>Haloferacaceae</taxon>
        <taxon>Halopenitus</taxon>
    </lineage>
</organism>
<accession>A0A1H3HDA5</accession>
<keyword evidence="4" id="KW-1003">Cell membrane</keyword>
<dbReference type="PANTHER" id="PTHR43848:SF2">
    <property type="entry name" value="PUTRESCINE TRANSPORT SYSTEM PERMEASE PROTEIN POTI"/>
    <property type="match status" value="1"/>
</dbReference>
<dbReference type="Proteomes" id="UP000199079">
    <property type="component" value="Unassembled WGS sequence"/>
</dbReference>
<evidence type="ECO:0000256" key="2">
    <source>
        <dbReference type="ARBA" id="ARBA00007069"/>
    </source>
</evidence>
<reference evidence="11" key="1">
    <citation type="submission" date="2016-10" db="EMBL/GenBank/DDBJ databases">
        <authorList>
            <person name="Varghese N."/>
            <person name="Submissions S."/>
        </authorList>
    </citation>
    <scope>NUCLEOTIDE SEQUENCE [LARGE SCALE GENOMIC DNA]</scope>
    <source>
        <strain evidence="11">DC30,IBRC 10041,KCTC 4046</strain>
    </source>
</reference>
<name>A0A1H3HDA5_9EURY</name>
<feature type="domain" description="ABC transmembrane type-1" evidence="9">
    <location>
        <begin position="79"/>
        <end position="271"/>
    </location>
</feature>
<dbReference type="InterPro" id="IPR000515">
    <property type="entry name" value="MetI-like"/>
</dbReference>
<dbReference type="RefSeq" id="WP_176819442.1">
    <property type="nucleotide sequence ID" value="NZ_FNPC01000003.1"/>
</dbReference>
<evidence type="ECO:0000256" key="5">
    <source>
        <dbReference type="ARBA" id="ARBA00022692"/>
    </source>
</evidence>
<dbReference type="CDD" id="cd06261">
    <property type="entry name" value="TM_PBP2"/>
    <property type="match status" value="1"/>
</dbReference>
<comment type="subcellular location">
    <subcellularLocation>
        <location evidence="1 8">Cell membrane</location>
        <topology evidence="1 8">Multi-pass membrane protein</topology>
    </subcellularLocation>
</comment>
<feature type="transmembrane region" description="Helical" evidence="8">
    <location>
        <begin position="195"/>
        <end position="217"/>
    </location>
</feature>
<dbReference type="InterPro" id="IPR035906">
    <property type="entry name" value="MetI-like_sf"/>
</dbReference>
<evidence type="ECO:0000313" key="11">
    <source>
        <dbReference type="Proteomes" id="UP000199079"/>
    </source>
</evidence>
<dbReference type="InterPro" id="IPR051789">
    <property type="entry name" value="Bact_Polyamine_Transport"/>
</dbReference>